<evidence type="ECO:0000256" key="1">
    <source>
        <dbReference type="ARBA" id="ARBA00022679"/>
    </source>
</evidence>
<feature type="domain" description="Protein kinase" evidence="7">
    <location>
        <begin position="15"/>
        <end position="285"/>
    </location>
</feature>
<name>A0A6N7Q5C1_9BACT</name>
<dbReference type="GO" id="GO:0004674">
    <property type="term" value="F:protein serine/threonine kinase activity"/>
    <property type="evidence" value="ECO:0007669"/>
    <property type="project" value="TreeGrafter"/>
</dbReference>
<feature type="region of interest" description="Disordered" evidence="6">
    <location>
        <begin position="431"/>
        <end position="530"/>
    </location>
</feature>
<evidence type="ECO:0000313" key="8">
    <source>
        <dbReference type="EMBL" id="MRG98070.1"/>
    </source>
</evidence>
<dbReference type="Proteomes" id="UP000440224">
    <property type="component" value="Unassembled WGS sequence"/>
</dbReference>
<evidence type="ECO:0000259" key="7">
    <source>
        <dbReference type="PROSITE" id="PS50011"/>
    </source>
</evidence>
<dbReference type="EMBL" id="WJIE01000024">
    <property type="protein sequence ID" value="MRG98070.1"/>
    <property type="molecule type" value="Genomic_DNA"/>
</dbReference>
<dbReference type="SUPFAM" id="SSF56112">
    <property type="entry name" value="Protein kinase-like (PK-like)"/>
    <property type="match status" value="1"/>
</dbReference>
<dbReference type="AlphaFoldDB" id="A0A6N7Q5C1"/>
<keyword evidence="2 5" id="KW-0547">Nucleotide-binding</keyword>
<organism evidence="8 9">
    <name type="scientific">Polyangium spumosum</name>
    <dbReference type="NCBI Taxonomy" id="889282"/>
    <lineage>
        <taxon>Bacteria</taxon>
        <taxon>Pseudomonadati</taxon>
        <taxon>Myxococcota</taxon>
        <taxon>Polyangia</taxon>
        <taxon>Polyangiales</taxon>
        <taxon>Polyangiaceae</taxon>
        <taxon>Polyangium</taxon>
    </lineage>
</organism>
<keyword evidence="9" id="KW-1185">Reference proteome</keyword>
<comment type="caution">
    <text evidence="8">The sequence shown here is derived from an EMBL/GenBank/DDBJ whole genome shotgun (WGS) entry which is preliminary data.</text>
</comment>
<dbReference type="InterPro" id="IPR017441">
    <property type="entry name" value="Protein_kinase_ATP_BS"/>
</dbReference>
<dbReference type="Gene3D" id="1.10.510.10">
    <property type="entry name" value="Transferase(Phosphotransferase) domain 1"/>
    <property type="match status" value="1"/>
</dbReference>
<feature type="compositionally biased region" description="Low complexity" evidence="6">
    <location>
        <begin position="486"/>
        <end position="513"/>
    </location>
</feature>
<feature type="binding site" evidence="5">
    <location>
        <position position="44"/>
    </location>
    <ligand>
        <name>ATP</name>
        <dbReference type="ChEBI" id="CHEBI:30616"/>
    </ligand>
</feature>
<evidence type="ECO:0000256" key="2">
    <source>
        <dbReference type="ARBA" id="ARBA00022741"/>
    </source>
</evidence>
<protein>
    <submittedName>
        <fullName evidence="8">Protein kinase</fullName>
    </submittedName>
</protein>
<dbReference type="PANTHER" id="PTHR43289">
    <property type="entry name" value="MITOGEN-ACTIVATED PROTEIN KINASE KINASE KINASE 20-RELATED"/>
    <property type="match status" value="1"/>
</dbReference>
<feature type="compositionally biased region" description="Pro residues" evidence="6">
    <location>
        <begin position="452"/>
        <end position="461"/>
    </location>
</feature>
<dbReference type="CDD" id="cd14014">
    <property type="entry name" value="STKc_PknB_like"/>
    <property type="match status" value="1"/>
</dbReference>
<feature type="compositionally biased region" description="Polar residues" evidence="6">
    <location>
        <begin position="377"/>
        <end position="389"/>
    </location>
</feature>
<dbReference type="PROSITE" id="PS00107">
    <property type="entry name" value="PROTEIN_KINASE_ATP"/>
    <property type="match status" value="1"/>
</dbReference>
<evidence type="ECO:0000313" key="9">
    <source>
        <dbReference type="Proteomes" id="UP000440224"/>
    </source>
</evidence>
<keyword evidence="3 8" id="KW-0418">Kinase</keyword>
<evidence type="ECO:0000256" key="4">
    <source>
        <dbReference type="ARBA" id="ARBA00022840"/>
    </source>
</evidence>
<gene>
    <name evidence="8" type="ORF">GF068_40100</name>
</gene>
<dbReference type="Gene3D" id="3.30.200.20">
    <property type="entry name" value="Phosphorylase Kinase, domain 1"/>
    <property type="match status" value="1"/>
</dbReference>
<dbReference type="Pfam" id="PF00069">
    <property type="entry name" value="Pkinase"/>
    <property type="match status" value="1"/>
</dbReference>
<dbReference type="PROSITE" id="PS50011">
    <property type="entry name" value="PROTEIN_KINASE_DOM"/>
    <property type="match status" value="1"/>
</dbReference>
<feature type="compositionally biased region" description="Polar residues" evidence="6">
    <location>
        <begin position="330"/>
        <end position="339"/>
    </location>
</feature>
<accession>A0A6N7Q5C1</accession>
<dbReference type="PROSITE" id="PS00108">
    <property type="entry name" value="PROTEIN_KINASE_ST"/>
    <property type="match status" value="1"/>
</dbReference>
<dbReference type="OrthoDB" id="9779541at2"/>
<dbReference type="InterPro" id="IPR008271">
    <property type="entry name" value="Ser/Thr_kinase_AS"/>
</dbReference>
<dbReference type="InterPro" id="IPR011009">
    <property type="entry name" value="Kinase-like_dom_sf"/>
</dbReference>
<keyword evidence="1" id="KW-0808">Transferase</keyword>
<feature type="region of interest" description="Disordered" evidence="6">
    <location>
        <begin position="368"/>
        <end position="398"/>
    </location>
</feature>
<feature type="compositionally biased region" description="Pro residues" evidence="6">
    <location>
        <begin position="475"/>
        <end position="485"/>
    </location>
</feature>
<reference evidence="8 9" key="1">
    <citation type="submission" date="2019-10" db="EMBL/GenBank/DDBJ databases">
        <title>A soil myxobacterium in the family Polyangiaceae.</title>
        <authorList>
            <person name="Li Y."/>
            <person name="Wang J."/>
        </authorList>
    </citation>
    <scope>NUCLEOTIDE SEQUENCE [LARGE SCALE GENOMIC DNA]</scope>
    <source>
        <strain evidence="8 9">DSM 14734</strain>
    </source>
</reference>
<feature type="region of interest" description="Disordered" evidence="6">
    <location>
        <begin position="316"/>
        <end position="341"/>
    </location>
</feature>
<evidence type="ECO:0000256" key="3">
    <source>
        <dbReference type="ARBA" id="ARBA00022777"/>
    </source>
</evidence>
<evidence type="ECO:0000256" key="6">
    <source>
        <dbReference type="SAM" id="MobiDB-lite"/>
    </source>
</evidence>
<feature type="compositionally biased region" description="Low complexity" evidence="6">
    <location>
        <begin position="462"/>
        <end position="474"/>
    </location>
</feature>
<dbReference type="GO" id="GO:0005524">
    <property type="term" value="F:ATP binding"/>
    <property type="evidence" value="ECO:0007669"/>
    <property type="project" value="UniProtKB-UniRule"/>
</dbReference>
<dbReference type="PANTHER" id="PTHR43289:SF6">
    <property type="entry name" value="SERINE_THREONINE-PROTEIN KINASE NEKL-3"/>
    <property type="match status" value="1"/>
</dbReference>
<sequence length="530" mass="54845">MHPIVTAGETLLGKYRVERVLGQGGMGMVVAARHEGLGELVAIKLMLGPEGAGRAQQARDRFLREARNAARLKSEHVAKVYDVGQLDDGRPYMVMEYLEGRDLAEVIERRGPLPVTEAAGLVLQACDALVEAHGLGIVHRDLKPSNMFLIRRPSGKPCLKLLDFGISKRMSAESQSLTTSGALLGSPLYMSPEQVSDAKAVGPQSDIWAMGVVLYQLATGRVPFEGEWIGQVVHAIMLQEPMLPSQIRPELPGELDAVVGRCLCKNPEERYATMGEFAAALRSLLRVNSMLSPLSDLLGEAAASAELAAAPTAPAFEASAGQAPPDEAPPTTSVETLSESPEKLAELLPALRSTGAEPPSKVNVAPAEVAPARASEGSASTQSPLSRTMSEVAPAPAQRASPPWIAVAVGFAALLGVGLYVFQDKPHLPAPSGAGVEPESGTTSLPLAASSMPPPAPPEAPSPSAGAAPTASVTAPPPAPPPAPTSAPRAATTSTSSTRAKATSAPSATASQAPPAPTTKPSGKTHEGLF</sequence>
<evidence type="ECO:0000256" key="5">
    <source>
        <dbReference type="PROSITE-ProRule" id="PRU10141"/>
    </source>
</evidence>
<dbReference type="InterPro" id="IPR000719">
    <property type="entry name" value="Prot_kinase_dom"/>
</dbReference>
<dbReference type="SMART" id="SM00220">
    <property type="entry name" value="S_TKc"/>
    <property type="match status" value="1"/>
</dbReference>
<dbReference type="RefSeq" id="WP_153824845.1">
    <property type="nucleotide sequence ID" value="NZ_WJIE01000024.1"/>
</dbReference>
<keyword evidence="4 5" id="KW-0067">ATP-binding</keyword>
<proteinExistence type="predicted"/>